<evidence type="ECO:0000313" key="1">
    <source>
        <dbReference type="EMBL" id="MBB6181878.1"/>
    </source>
</evidence>
<name>A0A7X0DED4_9HYPH</name>
<comment type="caution">
    <text evidence="1">The sequence shown here is derived from an EMBL/GenBank/DDBJ whole genome shotgun (WGS) entry which is preliminary data.</text>
</comment>
<dbReference type="EMBL" id="JACHEJ010000014">
    <property type="protein sequence ID" value="MBB6181878.1"/>
    <property type="molecule type" value="Genomic_DNA"/>
</dbReference>
<sequence length="49" mass="5402">MSATVAFIDGLPDEIPTEVRTKALIEFPPLAYQAWFGSRANAYPATARF</sequence>
<accession>A0A7X0DED4</accession>
<organism evidence="1 2">
    <name type="scientific">Pseudorhizobium flavum</name>
    <dbReference type="NCBI Taxonomy" id="1335061"/>
    <lineage>
        <taxon>Bacteria</taxon>
        <taxon>Pseudomonadati</taxon>
        <taxon>Pseudomonadota</taxon>
        <taxon>Alphaproteobacteria</taxon>
        <taxon>Hyphomicrobiales</taxon>
        <taxon>Rhizobiaceae</taxon>
        <taxon>Rhizobium/Agrobacterium group</taxon>
        <taxon>Pseudorhizobium</taxon>
    </lineage>
</organism>
<evidence type="ECO:0000313" key="2">
    <source>
        <dbReference type="Proteomes" id="UP000535501"/>
    </source>
</evidence>
<dbReference type="Proteomes" id="UP000535501">
    <property type="component" value="Unassembled WGS sequence"/>
</dbReference>
<gene>
    <name evidence="1" type="ORF">HNQ75_003866</name>
</gene>
<proteinExistence type="predicted"/>
<dbReference type="AlphaFoldDB" id="A0A7X0DED4"/>
<reference evidence="1 2" key="1">
    <citation type="submission" date="2020-08" db="EMBL/GenBank/DDBJ databases">
        <title>Genomic Encyclopedia of Type Strains, Phase IV (KMG-IV): sequencing the most valuable type-strain genomes for metagenomic binning, comparative biology and taxonomic classification.</title>
        <authorList>
            <person name="Goeker M."/>
        </authorList>
    </citation>
    <scope>NUCLEOTIDE SEQUENCE [LARGE SCALE GENOMIC DNA]</scope>
    <source>
        <strain evidence="1 2">DSM 102134</strain>
    </source>
</reference>
<keyword evidence="2" id="KW-1185">Reference proteome</keyword>
<protein>
    <submittedName>
        <fullName evidence="1">Uncharacterized protein</fullName>
    </submittedName>
</protein>